<proteinExistence type="predicted"/>
<feature type="non-terminal residue" evidence="4">
    <location>
        <position position="654"/>
    </location>
</feature>
<evidence type="ECO:0000256" key="1">
    <source>
        <dbReference type="SAM" id="MobiDB-lite"/>
    </source>
</evidence>
<feature type="domain" description="Retrovirus-related Pol polyprotein from transposon TNT 1-94-like beta-barrel" evidence="3">
    <location>
        <begin position="567"/>
        <end position="653"/>
    </location>
</feature>
<dbReference type="GO" id="GO:0005634">
    <property type="term" value="C:nucleus"/>
    <property type="evidence" value="ECO:0007669"/>
    <property type="project" value="TreeGrafter"/>
</dbReference>
<dbReference type="Pfam" id="PF22936">
    <property type="entry name" value="Pol_BBD"/>
    <property type="match status" value="1"/>
</dbReference>
<dbReference type="Pfam" id="PF03184">
    <property type="entry name" value="DDE_1"/>
    <property type="match status" value="1"/>
</dbReference>
<dbReference type="AlphaFoldDB" id="A0A6A4ZGC5"/>
<evidence type="ECO:0000313" key="5">
    <source>
        <dbReference type="Proteomes" id="UP000469452"/>
    </source>
</evidence>
<dbReference type="PANTHER" id="PTHR19303:SF57">
    <property type="entry name" value="HTH CENPB-TYPE DOMAIN-CONTAINING PROTEIN"/>
    <property type="match status" value="1"/>
</dbReference>
<reference evidence="4 5" key="1">
    <citation type="submission" date="2019-06" db="EMBL/GenBank/DDBJ databases">
        <title>Genomics analysis of Aphanomyces spp. identifies a new class of oomycete effector associated with host adaptation.</title>
        <authorList>
            <person name="Gaulin E."/>
        </authorList>
    </citation>
    <scope>NUCLEOTIDE SEQUENCE [LARGE SCALE GENOMIC DNA]</scope>
    <source>
        <strain evidence="4 5">E</strain>
    </source>
</reference>
<evidence type="ECO:0000313" key="4">
    <source>
        <dbReference type="EMBL" id="KAF0710740.1"/>
    </source>
</evidence>
<dbReference type="InterPro" id="IPR054722">
    <property type="entry name" value="PolX-like_BBD"/>
</dbReference>
<dbReference type="InterPro" id="IPR050863">
    <property type="entry name" value="CenT-Element_Derived"/>
</dbReference>
<dbReference type="GO" id="GO:0003677">
    <property type="term" value="F:DNA binding"/>
    <property type="evidence" value="ECO:0007669"/>
    <property type="project" value="TreeGrafter"/>
</dbReference>
<comment type="caution">
    <text evidence="4">The sequence shown here is derived from an EMBL/GenBank/DDBJ whole genome shotgun (WGS) entry which is preliminary data.</text>
</comment>
<evidence type="ECO:0000259" key="2">
    <source>
        <dbReference type="Pfam" id="PF03184"/>
    </source>
</evidence>
<organism evidence="4 5">
    <name type="scientific">Aphanomyces astaci</name>
    <name type="common">Crayfish plague agent</name>
    <dbReference type="NCBI Taxonomy" id="112090"/>
    <lineage>
        <taxon>Eukaryota</taxon>
        <taxon>Sar</taxon>
        <taxon>Stramenopiles</taxon>
        <taxon>Oomycota</taxon>
        <taxon>Saprolegniomycetes</taxon>
        <taxon>Saprolegniales</taxon>
        <taxon>Verrucalvaceae</taxon>
        <taxon>Aphanomyces</taxon>
    </lineage>
</organism>
<name>A0A6A4ZGC5_APHAT</name>
<dbReference type="Proteomes" id="UP000469452">
    <property type="component" value="Unassembled WGS sequence"/>
</dbReference>
<protein>
    <submittedName>
        <fullName evidence="4">Uncharacterized protein</fullName>
    </submittedName>
</protein>
<evidence type="ECO:0000259" key="3">
    <source>
        <dbReference type="Pfam" id="PF22936"/>
    </source>
</evidence>
<accession>A0A6A4ZGC5</accession>
<sequence>MSKASTYMAATKPGGRPTKNGGRATLHAQGKGVSNTFSRELVDFMESVRQGEHFLTTAHLVTWLKTYQPDWLAEYMSSKPTDERAYKSLVQWCLRFANRHGYHHRVPCPAKKTQVELAETQQEFSTEFFSSFGHLSKHGWINVDETPVYYDMPPRRTLARIGRSSRVKESQKHSDRITAVLSIRADGTKMPLLLIVKGQPGGDIETEENPTYPPGPLYAVQKTAYMNQRVWNMYLREVLKPELDCPSVLLADNLKCHVSKKSYKIMRQEMYSGAFLQPLPANTTSVLQPLDVGVMGPFKSMCRTEWIKEGKVVTAAEKRLAMIKRAMKVWNDMKEDTVRNSAARAAARPFIHQGNRLNGFANTHILSHHFVPPSTLNRVLQRPNPPSVLPKVFQPGSAPLCDLFASPPHEPPLIAATTLAPITDAPGELPDHFQYPVDAGDLDFAEVPSAEVLITERLPLYPPRPLFQIPANPTKVDLPLFPPSAFSATRSDIITAASETPIKVVLQLPPRCVDGVRPHPPFQVVGGQGIFALHADLRYCESDHGDPPLPMSVTYRPNDFPALREHWIVDSGASASCTPNRDYFSNYVPCALSLTVGNGAQLPVLGYGPLSLAVDMSSRDQADDIRPCALRLTFGLHCPELQFNLFSVRQATDE</sequence>
<feature type="region of interest" description="Disordered" evidence="1">
    <location>
        <begin position="1"/>
        <end position="28"/>
    </location>
</feature>
<feature type="domain" description="DDE-1" evidence="2">
    <location>
        <begin position="175"/>
        <end position="339"/>
    </location>
</feature>
<gene>
    <name evidence="4" type="ORF">AaE_012400</name>
</gene>
<dbReference type="InterPro" id="IPR004875">
    <property type="entry name" value="DDE_SF_endonuclease_dom"/>
</dbReference>
<dbReference type="VEuPathDB" id="FungiDB:H257_13395"/>
<dbReference type="PANTHER" id="PTHR19303">
    <property type="entry name" value="TRANSPOSON"/>
    <property type="match status" value="1"/>
</dbReference>
<dbReference type="VEuPathDB" id="FungiDB:H257_09875"/>
<dbReference type="EMBL" id="VJMI01018413">
    <property type="protein sequence ID" value="KAF0710740.1"/>
    <property type="molecule type" value="Genomic_DNA"/>
</dbReference>